<name>A0A7R9DJG1_TIMPO</name>
<gene>
    <name evidence="2" type="ORF">TPSB3V08_LOCUS10605</name>
</gene>
<proteinExistence type="predicted"/>
<evidence type="ECO:0000256" key="1">
    <source>
        <dbReference type="SAM" id="MobiDB-lite"/>
    </source>
</evidence>
<dbReference type="AlphaFoldDB" id="A0A7R9DJG1"/>
<sequence length="506" mass="57048">MYYYNCFYTILRAPGLFENINEYHVLKLAAAISLNCVSGGGSGNYTPSRLQLFSSWVWFSFRVESRNRDRFSSWSGGVERGDQCIPTRELEFNRADASSRCGPRVDAKPCSPVDSLRSSAATEHGGRDGTPVYVSERAMREYNLRLDLAAFFLAEQAIPSIDGDLVLRECGLRVHTMPCSIGEQIISSKVSEQVESDHGTCVDGMNHFLEEHKILSGRVEQLVIDLLLQIIWKAVLFSEEENMAEVHNNTKIDKIINDLQSLKINSWSQSNLDVKCSRESLPDTEVEAFSLSDEKINKIAIENSATFPQESNDDNGDQEGLGECNNLKIGDPKIYERENSTSAPCEPPINTQSDIKHINNAMTSSNDDEEDSEVEVQIIEPTYNDSADESDTEFESYRNEKALFIKGRKKELWTCAGLLVEDRLDPFSLSQDIFELNSFDHISDASFEDFIFKRNIASEVHRDEIKIGFQRTLFEEWYTTGVRGLTWELEEGVGVASYEKSAGTQS</sequence>
<dbReference type="EMBL" id="OD009962">
    <property type="protein sequence ID" value="CAD7415846.1"/>
    <property type="molecule type" value="Genomic_DNA"/>
</dbReference>
<organism evidence="2">
    <name type="scientific">Timema poppense</name>
    <name type="common">Walking stick</name>
    <dbReference type="NCBI Taxonomy" id="170557"/>
    <lineage>
        <taxon>Eukaryota</taxon>
        <taxon>Metazoa</taxon>
        <taxon>Ecdysozoa</taxon>
        <taxon>Arthropoda</taxon>
        <taxon>Hexapoda</taxon>
        <taxon>Insecta</taxon>
        <taxon>Pterygota</taxon>
        <taxon>Neoptera</taxon>
        <taxon>Polyneoptera</taxon>
        <taxon>Phasmatodea</taxon>
        <taxon>Timematodea</taxon>
        <taxon>Timematoidea</taxon>
        <taxon>Timematidae</taxon>
        <taxon>Timema</taxon>
    </lineage>
</organism>
<protein>
    <submittedName>
        <fullName evidence="2">Uncharacterized protein</fullName>
    </submittedName>
</protein>
<reference evidence="2" key="1">
    <citation type="submission" date="2020-11" db="EMBL/GenBank/DDBJ databases">
        <authorList>
            <person name="Tran Van P."/>
        </authorList>
    </citation>
    <scope>NUCLEOTIDE SEQUENCE</scope>
</reference>
<feature type="region of interest" description="Disordered" evidence="1">
    <location>
        <begin position="305"/>
        <end position="328"/>
    </location>
</feature>
<accession>A0A7R9DJG1</accession>
<evidence type="ECO:0000313" key="2">
    <source>
        <dbReference type="EMBL" id="CAD7415846.1"/>
    </source>
</evidence>
<feature type="region of interest" description="Disordered" evidence="1">
    <location>
        <begin position="110"/>
        <end position="130"/>
    </location>
</feature>